<evidence type="ECO:0000256" key="5">
    <source>
        <dbReference type="ARBA" id="ARBA00022729"/>
    </source>
</evidence>
<dbReference type="GO" id="GO:0060320">
    <property type="term" value="P:rejection of self pollen"/>
    <property type="evidence" value="ECO:0007669"/>
    <property type="project" value="UniProtKB-KW"/>
</dbReference>
<sequence length="158" mass="18568">MNNFCKNFAFFILIQAITITPLIVSSSSDPDQGHHVDNTRRSLLFKTWRVHVVNYLSNRKTLLVHCKSKDDDLGIHNLSVGAEFSWKFRPRIFGEILFWCYMAYDNLHATFEVFRDDPYIFAKCDYGDCVWIARDNGIFLKDISSNQDEIRYDWVQGQ</sequence>
<name>A0A5D2PJ07_GOSTO</name>
<keyword evidence="5 6" id="KW-0732">Signal</keyword>
<feature type="signal peptide" evidence="6">
    <location>
        <begin position="1"/>
        <end position="27"/>
    </location>
</feature>
<gene>
    <name evidence="7" type="ORF">ES332_A08G225800v1</name>
</gene>
<dbReference type="GO" id="GO:0005576">
    <property type="term" value="C:extracellular region"/>
    <property type="evidence" value="ECO:0007669"/>
    <property type="project" value="UniProtKB-SubCell"/>
</dbReference>
<proteinExistence type="inferred from homology"/>
<comment type="subcellular location">
    <subcellularLocation>
        <location evidence="1 6">Secreted</location>
    </subcellularLocation>
</comment>
<feature type="chain" id="PRO_5025090502" description="S-protein homolog" evidence="6">
    <location>
        <begin position="28"/>
        <end position="158"/>
    </location>
</feature>
<evidence type="ECO:0000256" key="1">
    <source>
        <dbReference type="ARBA" id="ARBA00004613"/>
    </source>
</evidence>
<reference evidence="7 8" key="1">
    <citation type="submission" date="2019-07" db="EMBL/GenBank/DDBJ databases">
        <title>WGS assembly of Gossypium tomentosum.</title>
        <authorList>
            <person name="Chen Z.J."/>
            <person name="Sreedasyam A."/>
            <person name="Ando A."/>
            <person name="Song Q."/>
            <person name="De L."/>
            <person name="Hulse-Kemp A."/>
            <person name="Ding M."/>
            <person name="Ye W."/>
            <person name="Kirkbride R."/>
            <person name="Jenkins J."/>
            <person name="Plott C."/>
            <person name="Lovell J."/>
            <person name="Lin Y.-M."/>
            <person name="Vaughn R."/>
            <person name="Liu B."/>
            <person name="Li W."/>
            <person name="Simpson S."/>
            <person name="Scheffler B."/>
            <person name="Saski C."/>
            <person name="Grover C."/>
            <person name="Hu G."/>
            <person name="Conover J."/>
            <person name="Carlson J."/>
            <person name="Shu S."/>
            <person name="Boston L."/>
            <person name="Williams M."/>
            <person name="Peterson D."/>
            <person name="Mcgee K."/>
            <person name="Jones D."/>
            <person name="Wendel J."/>
            <person name="Stelly D."/>
            <person name="Grimwood J."/>
            <person name="Schmutz J."/>
        </authorList>
    </citation>
    <scope>NUCLEOTIDE SEQUENCE [LARGE SCALE GENOMIC DNA]</scope>
    <source>
        <strain evidence="7">7179.01</strain>
    </source>
</reference>
<dbReference type="InterPro" id="IPR010264">
    <property type="entry name" value="Self-incomp_S1"/>
</dbReference>
<protein>
    <recommendedName>
        <fullName evidence="6">S-protein homolog</fullName>
    </recommendedName>
</protein>
<dbReference type="PANTHER" id="PTHR31232">
    <property type="match status" value="1"/>
</dbReference>
<dbReference type="PANTHER" id="PTHR31232:SF60">
    <property type="entry name" value="S-PROTEIN HOMOLOG"/>
    <property type="match status" value="1"/>
</dbReference>
<evidence type="ECO:0000256" key="4">
    <source>
        <dbReference type="ARBA" id="ARBA00022525"/>
    </source>
</evidence>
<comment type="similarity">
    <text evidence="2 6">Belongs to the plant self-incompatibility (S1) protein family.</text>
</comment>
<dbReference type="Pfam" id="PF05938">
    <property type="entry name" value="Self-incomp_S1"/>
    <property type="match status" value="1"/>
</dbReference>
<keyword evidence="3 6" id="KW-0713">Self-incompatibility</keyword>
<evidence type="ECO:0000313" key="7">
    <source>
        <dbReference type="EMBL" id="TYI16002.1"/>
    </source>
</evidence>
<evidence type="ECO:0000313" key="8">
    <source>
        <dbReference type="Proteomes" id="UP000322667"/>
    </source>
</evidence>
<evidence type="ECO:0000256" key="2">
    <source>
        <dbReference type="ARBA" id="ARBA00005581"/>
    </source>
</evidence>
<dbReference type="AlphaFoldDB" id="A0A5D2PJ07"/>
<organism evidence="7 8">
    <name type="scientific">Gossypium tomentosum</name>
    <name type="common">Hawaiian cotton</name>
    <name type="synonym">Gossypium sandvicense</name>
    <dbReference type="NCBI Taxonomy" id="34277"/>
    <lineage>
        <taxon>Eukaryota</taxon>
        <taxon>Viridiplantae</taxon>
        <taxon>Streptophyta</taxon>
        <taxon>Embryophyta</taxon>
        <taxon>Tracheophyta</taxon>
        <taxon>Spermatophyta</taxon>
        <taxon>Magnoliopsida</taxon>
        <taxon>eudicotyledons</taxon>
        <taxon>Gunneridae</taxon>
        <taxon>Pentapetalae</taxon>
        <taxon>rosids</taxon>
        <taxon>malvids</taxon>
        <taxon>Malvales</taxon>
        <taxon>Malvaceae</taxon>
        <taxon>Malvoideae</taxon>
        <taxon>Gossypium</taxon>
    </lineage>
</organism>
<accession>A0A5D2PJ07</accession>
<dbReference type="EMBL" id="CM017617">
    <property type="protein sequence ID" value="TYI16002.1"/>
    <property type="molecule type" value="Genomic_DNA"/>
</dbReference>
<evidence type="ECO:0000256" key="3">
    <source>
        <dbReference type="ARBA" id="ARBA00022471"/>
    </source>
</evidence>
<dbReference type="Proteomes" id="UP000322667">
    <property type="component" value="Chromosome A08"/>
</dbReference>
<keyword evidence="4 6" id="KW-0964">Secreted</keyword>
<evidence type="ECO:0000256" key="6">
    <source>
        <dbReference type="RuleBase" id="RU367044"/>
    </source>
</evidence>
<keyword evidence="8" id="KW-1185">Reference proteome</keyword>